<evidence type="ECO:0000256" key="5">
    <source>
        <dbReference type="ARBA" id="ARBA00022970"/>
    </source>
</evidence>
<dbReference type="SMART" id="SM00382">
    <property type="entry name" value="AAA"/>
    <property type="match status" value="1"/>
</dbReference>
<dbReference type="GO" id="GO:0022857">
    <property type="term" value="F:transmembrane transporter activity"/>
    <property type="evidence" value="ECO:0007669"/>
    <property type="project" value="UniProtKB-ARBA"/>
</dbReference>
<dbReference type="GeneID" id="57132364"/>
<dbReference type="Proteomes" id="UP001179858">
    <property type="component" value="Chromosome"/>
</dbReference>
<dbReference type="RefSeq" id="WP_011375145.1">
    <property type="nucleotide sequence ID" value="NZ_BJLN01000002.1"/>
</dbReference>
<dbReference type="PROSITE" id="PS50893">
    <property type="entry name" value="ABC_TRANSPORTER_2"/>
    <property type="match status" value="1"/>
</dbReference>
<reference evidence="8 11" key="2">
    <citation type="submission" date="2018-02" db="EMBL/GenBank/DDBJ databases">
        <authorList>
            <person name="Rodrigo-Torres L."/>
            <person name="Arahal R. D."/>
            <person name="Lucena T."/>
        </authorList>
    </citation>
    <scope>NUCLEOTIDE SEQUENCE [LARGE SCALE GENOMIC DNA]</scope>
    <source>
        <strain evidence="8 11">CECT 9267</strain>
    </source>
</reference>
<reference evidence="7 10" key="1">
    <citation type="submission" date="2016-09" db="EMBL/GenBank/DDBJ databases">
        <authorList>
            <person name="Inglin R.C."/>
        </authorList>
    </citation>
    <scope>NUCLEOTIDE SEQUENCE [LARGE SCALE GENOMIC DNA]</scope>
    <source>
        <strain evidence="7 10">RI-517</strain>
    </source>
</reference>
<dbReference type="Proteomes" id="UP000234349">
    <property type="component" value="Unassembled WGS sequence"/>
</dbReference>
<evidence type="ECO:0000313" key="9">
    <source>
        <dbReference type="EMBL" id="WGI18738.1"/>
    </source>
</evidence>
<evidence type="ECO:0000256" key="2">
    <source>
        <dbReference type="ARBA" id="ARBA00022448"/>
    </source>
</evidence>
<keyword evidence="4 8" id="KW-0067">ATP-binding</keyword>
<dbReference type="OMA" id="YSRPYCN"/>
<evidence type="ECO:0000256" key="3">
    <source>
        <dbReference type="ARBA" id="ARBA00022741"/>
    </source>
</evidence>
<dbReference type="InterPro" id="IPR003439">
    <property type="entry name" value="ABC_transporter-like_ATP-bd"/>
</dbReference>
<evidence type="ECO:0000256" key="1">
    <source>
        <dbReference type="ARBA" id="ARBA00005417"/>
    </source>
</evidence>
<evidence type="ECO:0000259" key="6">
    <source>
        <dbReference type="PROSITE" id="PS50893"/>
    </source>
</evidence>
<keyword evidence="3" id="KW-0547">Nucleotide-binding</keyword>
<sequence length="258" mass="28753">MTVVAVQQVSKVYGHRFNLVNALNNISFEIEEGEFVGIMGPSGAGKTTLLNMIATIDRPTHGQVMIKNQVVTKMREAKLANFRRHDLGFIFQDFNLLDSLTVRENILLPLALDKMSVALIEKRLAQVTQVLGIGGLLDRYPDEISIGQRQRVACGRAMITNPTLLLADEPTGSLDSKSATELLRYLTEINHQEKTTILLVTHDAFTASYCRRILFIKDGQLFSEIVRSGDRQQFFNQIIDMQATIGGGGRYNAVTTPR</sequence>
<dbReference type="AlphaFoldDB" id="A0A094Y3Z2"/>
<dbReference type="EMBL" id="CP122959">
    <property type="protein sequence ID" value="WGI18738.1"/>
    <property type="molecule type" value="Genomic_DNA"/>
</dbReference>
<dbReference type="SUPFAM" id="SSF52540">
    <property type="entry name" value="P-loop containing nucleoside triphosphate hydrolases"/>
    <property type="match status" value="1"/>
</dbReference>
<dbReference type="InterPro" id="IPR027417">
    <property type="entry name" value="P-loop_NTPase"/>
</dbReference>
<dbReference type="EMBL" id="MKGH01000009">
    <property type="protein sequence ID" value="PKX79321.1"/>
    <property type="molecule type" value="Genomic_DNA"/>
</dbReference>
<evidence type="ECO:0000313" key="8">
    <source>
        <dbReference type="EMBL" id="SPE20497.1"/>
    </source>
</evidence>
<dbReference type="InterPro" id="IPR017911">
    <property type="entry name" value="MacB-like_ATP-bd"/>
</dbReference>
<dbReference type="GO" id="GO:0006865">
    <property type="term" value="P:amino acid transport"/>
    <property type="evidence" value="ECO:0007669"/>
    <property type="project" value="UniProtKB-KW"/>
</dbReference>
<dbReference type="PANTHER" id="PTHR42798:SF7">
    <property type="entry name" value="ALPHA-D-RIBOSE 1-METHYLPHOSPHONATE 5-TRIPHOSPHATE SYNTHASE SUBUNIT PHNL"/>
    <property type="match status" value="1"/>
</dbReference>
<accession>A0A094Y3Z2</accession>
<name>A0A094Y3Z2_LATSK</name>
<dbReference type="FunFam" id="3.40.50.300:FF:000032">
    <property type="entry name" value="Export ABC transporter ATP-binding protein"/>
    <property type="match status" value="1"/>
</dbReference>
<keyword evidence="2" id="KW-0813">Transport</keyword>
<evidence type="ECO:0000256" key="4">
    <source>
        <dbReference type="ARBA" id="ARBA00022840"/>
    </source>
</evidence>
<dbReference type="Gene3D" id="3.40.50.300">
    <property type="entry name" value="P-loop containing nucleotide triphosphate hydrolases"/>
    <property type="match status" value="1"/>
</dbReference>
<dbReference type="InterPro" id="IPR003593">
    <property type="entry name" value="AAA+_ATPase"/>
</dbReference>
<dbReference type="GO" id="GO:0005524">
    <property type="term" value="F:ATP binding"/>
    <property type="evidence" value="ECO:0007669"/>
    <property type="project" value="UniProtKB-KW"/>
</dbReference>
<keyword evidence="5" id="KW-0029">Amino-acid transport</keyword>
<dbReference type="Pfam" id="PF00005">
    <property type="entry name" value="ABC_tran"/>
    <property type="match status" value="1"/>
</dbReference>
<evidence type="ECO:0000313" key="7">
    <source>
        <dbReference type="EMBL" id="PKX79321.1"/>
    </source>
</evidence>
<dbReference type="GO" id="GO:0098796">
    <property type="term" value="C:membrane protein complex"/>
    <property type="evidence" value="ECO:0007669"/>
    <property type="project" value="UniProtKB-ARBA"/>
</dbReference>
<protein>
    <submittedName>
        <fullName evidence="7">ABC transporter ATP-binding protein</fullName>
    </submittedName>
    <submittedName>
        <fullName evidence="8">Bacitracin export ATP-binding protein BceA</fullName>
    </submittedName>
</protein>
<reference evidence="9" key="3">
    <citation type="submission" date="2023-04" db="EMBL/GenBank/DDBJ databases">
        <title>Novel strain of Lactilactobacillus sakei and use thereof.</title>
        <authorList>
            <person name="Kim S.Y."/>
        </authorList>
    </citation>
    <scope>NUCLEOTIDE SEQUENCE</scope>
    <source>
        <strain evidence="9">HUP1</strain>
    </source>
</reference>
<evidence type="ECO:0000313" key="11">
    <source>
        <dbReference type="Proteomes" id="UP000239650"/>
    </source>
</evidence>
<evidence type="ECO:0000313" key="10">
    <source>
        <dbReference type="Proteomes" id="UP000234349"/>
    </source>
</evidence>
<dbReference type="GO" id="GO:0016887">
    <property type="term" value="F:ATP hydrolysis activity"/>
    <property type="evidence" value="ECO:0007669"/>
    <property type="project" value="InterPro"/>
</dbReference>
<dbReference type="PANTHER" id="PTHR42798">
    <property type="entry name" value="LIPOPROTEIN-RELEASING SYSTEM ATP-BINDING PROTEIN LOLD"/>
    <property type="match status" value="1"/>
</dbReference>
<dbReference type="CDD" id="cd03255">
    <property type="entry name" value="ABC_MJ0796_LolCDE_FtsE"/>
    <property type="match status" value="1"/>
</dbReference>
<dbReference type="Proteomes" id="UP000239650">
    <property type="component" value="Unassembled WGS sequence"/>
</dbReference>
<feature type="domain" description="ABC transporter" evidence="6">
    <location>
        <begin position="4"/>
        <end position="243"/>
    </location>
</feature>
<proteinExistence type="inferred from homology"/>
<comment type="similarity">
    <text evidence="1">Belongs to the ABC transporter superfamily.</text>
</comment>
<gene>
    <name evidence="8" type="primary">bceA_2</name>
    <name evidence="7" type="ORF">CUR37_02565</name>
    <name evidence="8" type="ORF">LAS9267_00883</name>
    <name evidence="9" type="ORF">QBD03_08265</name>
</gene>
<organism evidence="8 11">
    <name type="scientific">Latilactobacillus sakei</name>
    <name type="common">Lactobacillus sakei</name>
    <dbReference type="NCBI Taxonomy" id="1599"/>
    <lineage>
        <taxon>Bacteria</taxon>
        <taxon>Bacillati</taxon>
        <taxon>Bacillota</taxon>
        <taxon>Bacilli</taxon>
        <taxon>Lactobacillales</taxon>
        <taxon>Lactobacillaceae</taxon>
        <taxon>Latilactobacillus</taxon>
    </lineage>
</organism>
<dbReference type="EMBL" id="OKRC01000003">
    <property type="protein sequence ID" value="SPE20497.1"/>
    <property type="molecule type" value="Genomic_DNA"/>
</dbReference>